<dbReference type="InterPro" id="IPR003587">
    <property type="entry name" value="Hint_dom_N"/>
</dbReference>
<dbReference type="CDD" id="cd19067">
    <property type="entry name" value="PfuEndoQ-like"/>
    <property type="match status" value="1"/>
</dbReference>
<evidence type="ECO:0000259" key="3">
    <source>
        <dbReference type="PROSITE" id="PS50819"/>
    </source>
</evidence>
<dbReference type="InterPro" id="IPR004042">
    <property type="entry name" value="Intein_endonuc_central"/>
</dbReference>
<dbReference type="Gene3D" id="3.10.28.10">
    <property type="entry name" value="Homing endonucleases"/>
    <property type="match status" value="1"/>
</dbReference>
<organism evidence="4 5">
    <name type="scientific">Candidatus Gottesmanbacteria bacterium GW2011_GWB1_43_11</name>
    <dbReference type="NCBI Taxonomy" id="1618446"/>
    <lineage>
        <taxon>Bacteria</taxon>
        <taxon>Candidatus Gottesmaniibacteriota</taxon>
    </lineage>
</organism>
<protein>
    <recommendedName>
        <fullName evidence="3">DOD-type homing endonuclease domain-containing protein</fullName>
    </recommendedName>
</protein>
<comment type="caution">
    <text evidence="4">The sequence shown here is derived from an EMBL/GenBank/DDBJ whole genome shotgun (WGS) entry which is preliminary data.</text>
</comment>
<name>A0A0G1CL48_9BACT</name>
<dbReference type="InterPro" id="IPR027434">
    <property type="entry name" value="Homing_endonucl"/>
</dbReference>
<dbReference type="InterPro" id="IPR004860">
    <property type="entry name" value="LAGLIDADG_dom"/>
</dbReference>
<dbReference type="CDD" id="cd00081">
    <property type="entry name" value="Hint"/>
    <property type="match status" value="2"/>
</dbReference>
<dbReference type="SUPFAM" id="SSF51294">
    <property type="entry name" value="Hedgehog/intein (Hint) domain"/>
    <property type="match status" value="1"/>
</dbReference>
<accession>A0A0G1CL48</accession>
<dbReference type="PROSITE" id="PS50818">
    <property type="entry name" value="INTEIN_C_TER"/>
    <property type="match status" value="1"/>
</dbReference>
<evidence type="ECO:0000313" key="5">
    <source>
        <dbReference type="Proteomes" id="UP000034050"/>
    </source>
</evidence>
<dbReference type="EMBL" id="LCFD01000009">
    <property type="protein sequence ID" value="KKS86535.1"/>
    <property type="molecule type" value="Genomic_DNA"/>
</dbReference>
<dbReference type="InterPro" id="IPR036844">
    <property type="entry name" value="Hint_dom_sf"/>
</dbReference>
<dbReference type="STRING" id="1618446.UV61_C0009G0062"/>
<dbReference type="InterPro" id="IPR003586">
    <property type="entry name" value="Hint_dom_C"/>
</dbReference>
<keyword evidence="1" id="KW-0068">Autocatalytic cleavage</keyword>
<evidence type="ECO:0000256" key="1">
    <source>
        <dbReference type="ARBA" id="ARBA00022813"/>
    </source>
</evidence>
<proteinExistence type="predicted"/>
<dbReference type="SMART" id="SM00306">
    <property type="entry name" value="HintN"/>
    <property type="match status" value="1"/>
</dbReference>
<dbReference type="SMART" id="SM00305">
    <property type="entry name" value="HintC"/>
    <property type="match status" value="1"/>
</dbReference>
<reference evidence="4 5" key="1">
    <citation type="journal article" date="2015" name="Nature">
        <title>rRNA introns, odd ribosomes, and small enigmatic genomes across a large radiation of phyla.</title>
        <authorList>
            <person name="Brown C.T."/>
            <person name="Hug L.A."/>
            <person name="Thomas B.C."/>
            <person name="Sharon I."/>
            <person name="Castelle C.J."/>
            <person name="Singh A."/>
            <person name="Wilkins M.J."/>
            <person name="Williams K.H."/>
            <person name="Banfield J.F."/>
        </authorList>
    </citation>
    <scope>NUCLEOTIDE SEQUENCE [LARGE SCALE GENOMIC DNA]</scope>
</reference>
<dbReference type="Proteomes" id="UP000034050">
    <property type="component" value="Unassembled WGS sequence"/>
</dbReference>
<gene>
    <name evidence="4" type="ORF">UV61_C0009G0062</name>
</gene>
<dbReference type="Gene3D" id="2.170.16.10">
    <property type="entry name" value="Hedgehog/Intein (Hint) domain"/>
    <property type="match status" value="1"/>
</dbReference>
<dbReference type="InterPro" id="IPR030934">
    <property type="entry name" value="Intein_C"/>
</dbReference>
<dbReference type="PANTHER" id="PTHR40084">
    <property type="entry name" value="PHOSPHOHYDROLASE, PHP FAMILY"/>
    <property type="match status" value="1"/>
</dbReference>
<dbReference type="NCBIfam" id="TIGR01443">
    <property type="entry name" value="intein_Cterm"/>
    <property type="match status" value="1"/>
</dbReference>
<sequence length="870" mass="98827">MQLIADLQLHSKYSRAVSPEMVIPKMYEWNLKKGIGLLATGDWTHPLWVRELKSYLEEQGNGLLKLKPEIRQKLVDLSFAEKVAHNDPLFLLSGEVSCIYSHNGKLRRNHILMFAPTFEIVDKINAALTKRGCNLSSDGRPILGLSSQDVCELAWSISEEVLLIPAHCLLPSEQILTNGFHPKPIKDIQVGEQVFTHKGRFKKVTEIKKRVYTGEIMTIKPWYFRPGLATTPEHPYYAIKTLKKCPSTGDICRPSRSHLALCKRKPCLEYKPEWVLSKNLEVGDVLVYPRSKQRDSFKHIYLSETTSGERISTIEVIAGGTRGRNLRDKVEITPELGRLLGYYLAEGSTDGYNAFSFCFSQTEKEFVDDLKQLMESVFGLTKPRIYHRPQTQSTEITYFSKILAQWFASICYLPKAARRAINKFIPGFLFSSNEHVQAEVLRGWYRGDKGYTSSRTLMNQMKAICLNLEIIPSIIIDTKQAHLKRGKHIYKTRIIRANHDSYAFSNFAFFKDIFDLKREIRQSQTKIDRRHGWIDENNVYLPIKEIKKEPYKGNVYNLEVEQDHSYVAEFAAVHNCWTPWFSVFGSMSGYDSLAECFGQFASRIYSIETGLSSDPAMNWRIRELDTRTVISCSDSHSGPKLMREATIFEVPAGSNLSFGAISSALQNYSRDKTQPHIAATIEFYPEEGKYHFSGHRACNTRFSPQEIKAKGKICPVCGKPMTIGVLNRVEDLAGRSEAELKLYKKQLGNLPISATYSEAFSNRAPYIMLVPLMEILAESVGVQSYSAKVREQYDLLVKAFGGEFSVLVRTPKEEITRVAGAKIADGIDRVRRGEITILPGYDGVFGTVKVFAEGEEIKEEVNSKEQMSLF</sequence>
<keyword evidence="2" id="KW-0651">Protein splicing</keyword>
<feature type="domain" description="DOD-type homing endonuclease" evidence="3">
    <location>
        <begin position="339"/>
        <end position="470"/>
    </location>
</feature>
<evidence type="ECO:0000313" key="4">
    <source>
        <dbReference type="EMBL" id="KKS86535.1"/>
    </source>
</evidence>
<evidence type="ECO:0000256" key="2">
    <source>
        <dbReference type="ARBA" id="ARBA00023000"/>
    </source>
</evidence>
<dbReference type="GO" id="GO:0004519">
    <property type="term" value="F:endonuclease activity"/>
    <property type="evidence" value="ECO:0007669"/>
    <property type="project" value="InterPro"/>
</dbReference>
<dbReference type="Pfam" id="PF14528">
    <property type="entry name" value="LAGLIDADG_3"/>
    <property type="match status" value="1"/>
</dbReference>
<dbReference type="PANTHER" id="PTHR40084:SF1">
    <property type="entry name" value="PHOSPHOTRANSFERASE"/>
    <property type="match status" value="1"/>
</dbReference>
<dbReference type="PROSITE" id="PS50819">
    <property type="entry name" value="INTEIN_ENDONUCLEASE"/>
    <property type="match status" value="1"/>
</dbReference>
<dbReference type="AlphaFoldDB" id="A0A0G1CL48"/>